<evidence type="ECO:0000256" key="1">
    <source>
        <dbReference type="SAM" id="MobiDB-lite"/>
    </source>
</evidence>
<dbReference type="RefSeq" id="WP_138325221.1">
    <property type="nucleotide sequence ID" value="NZ_VCDI01000002.1"/>
</dbReference>
<sequence length="119" mass="13711">MTTIGTRLFTMFRGRLIGKDADGRAYYEDRRPRVAHKRIKRWVIYRPGEDPSAVPAEWWNWLHNADENPLPPTARKPWQLPFQPNLTGEPGGYRPPGSDYNGGRRPTSTGDYEAWTPDS</sequence>
<name>A0A5R9JBZ7_9PROT</name>
<dbReference type="OrthoDB" id="9795340at2"/>
<comment type="caution">
    <text evidence="2">The sequence shown here is derived from an EMBL/GenBank/DDBJ whole genome shotgun (WGS) entry which is preliminary data.</text>
</comment>
<dbReference type="Proteomes" id="UP000305654">
    <property type="component" value="Unassembled WGS sequence"/>
</dbReference>
<dbReference type="EMBL" id="VCDI01000002">
    <property type="protein sequence ID" value="TLU73141.1"/>
    <property type="molecule type" value="Genomic_DNA"/>
</dbReference>
<proteinExistence type="predicted"/>
<protein>
    <submittedName>
        <fullName evidence="2">NADH-quinone oxidoreductase subunit D</fullName>
    </submittedName>
</protein>
<gene>
    <name evidence="2" type="ORF">FE263_06850</name>
</gene>
<dbReference type="AlphaFoldDB" id="A0A5R9JBZ7"/>
<dbReference type="PANTHER" id="PTHR12910:SF2">
    <property type="entry name" value="NADH DEHYDROGENASE [UBIQUINONE] 1 ALPHA SUBCOMPLEX SUBUNIT 12"/>
    <property type="match status" value="1"/>
</dbReference>
<evidence type="ECO:0000313" key="3">
    <source>
        <dbReference type="Proteomes" id="UP000305654"/>
    </source>
</evidence>
<evidence type="ECO:0000313" key="2">
    <source>
        <dbReference type="EMBL" id="TLU73141.1"/>
    </source>
</evidence>
<keyword evidence="3" id="KW-1185">Reference proteome</keyword>
<dbReference type="PANTHER" id="PTHR12910">
    <property type="entry name" value="NADH-UBIQUINONE OXIDOREDUCTASE SUBUNIT B17.2"/>
    <property type="match status" value="1"/>
</dbReference>
<dbReference type="Pfam" id="PF05071">
    <property type="entry name" value="NDUFA12"/>
    <property type="match status" value="1"/>
</dbReference>
<dbReference type="GO" id="GO:0006979">
    <property type="term" value="P:response to oxidative stress"/>
    <property type="evidence" value="ECO:0007669"/>
    <property type="project" value="TreeGrafter"/>
</dbReference>
<dbReference type="InterPro" id="IPR007763">
    <property type="entry name" value="NDUFA12"/>
</dbReference>
<accession>A0A5R9JBZ7</accession>
<dbReference type="GO" id="GO:0045271">
    <property type="term" value="C:respiratory chain complex I"/>
    <property type="evidence" value="ECO:0007669"/>
    <property type="project" value="InterPro"/>
</dbReference>
<reference evidence="2 3" key="1">
    <citation type="submission" date="2019-05" db="EMBL/GenBank/DDBJ databases">
        <authorList>
            <person name="Pankratov T."/>
            <person name="Grouzdev D."/>
        </authorList>
    </citation>
    <scope>NUCLEOTIDE SEQUENCE [LARGE SCALE GENOMIC DNA]</scope>
    <source>
        <strain evidence="2 3">KEBCLARHB70R</strain>
    </source>
</reference>
<organism evidence="2 3">
    <name type="scientific">Lichenicoccus roseus</name>
    <dbReference type="NCBI Taxonomy" id="2683649"/>
    <lineage>
        <taxon>Bacteria</taxon>
        <taxon>Pseudomonadati</taxon>
        <taxon>Pseudomonadota</taxon>
        <taxon>Alphaproteobacteria</taxon>
        <taxon>Acetobacterales</taxon>
        <taxon>Acetobacteraceae</taxon>
        <taxon>Lichenicoccus</taxon>
    </lineage>
</organism>
<feature type="region of interest" description="Disordered" evidence="1">
    <location>
        <begin position="70"/>
        <end position="119"/>
    </location>
</feature>